<comment type="caution">
    <text evidence="9">The sequence shown here is derived from an EMBL/GenBank/DDBJ whole genome shotgun (WGS) entry which is preliminary data.</text>
</comment>
<dbReference type="EC" id="2.6.1.42" evidence="5"/>
<gene>
    <name evidence="9" type="ORF">ACFSRY_16715</name>
</gene>
<dbReference type="InterPro" id="IPR050571">
    <property type="entry name" value="Class-IV_PLP-Dep_Aminotrnsfr"/>
</dbReference>
<dbReference type="Gene3D" id="3.20.10.10">
    <property type="entry name" value="D-amino Acid Aminotransferase, subunit A, domain 2"/>
    <property type="match status" value="1"/>
</dbReference>
<dbReference type="PANTHER" id="PTHR42743:SF11">
    <property type="entry name" value="AMINODEOXYCHORISMATE LYASE"/>
    <property type="match status" value="1"/>
</dbReference>
<dbReference type="SUPFAM" id="SSF56752">
    <property type="entry name" value="D-aminoacid aminotransferase-like PLP-dependent enzymes"/>
    <property type="match status" value="1"/>
</dbReference>
<dbReference type="PANTHER" id="PTHR42743">
    <property type="entry name" value="AMINO-ACID AMINOTRANSFERASE"/>
    <property type="match status" value="1"/>
</dbReference>
<reference evidence="10" key="1">
    <citation type="journal article" date="2019" name="Int. J. Syst. Evol. Microbiol.">
        <title>The Global Catalogue of Microorganisms (GCM) 10K type strain sequencing project: providing services to taxonomists for standard genome sequencing and annotation.</title>
        <authorList>
            <consortium name="The Broad Institute Genomics Platform"/>
            <consortium name="The Broad Institute Genome Sequencing Center for Infectious Disease"/>
            <person name="Wu L."/>
            <person name="Ma J."/>
        </authorList>
    </citation>
    <scope>NUCLEOTIDE SEQUENCE [LARGE SCALE GENOMIC DNA]</scope>
    <source>
        <strain evidence="10">KCTC 42498</strain>
    </source>
</reference>
<comment type="pathway">
    <text evidence="3">Amino-acid biosynthesis; L-leucine biosynthesis; L-leucine from 3-methyl-2-oxobutanoate: step 4/4.</text>
</comment>
<comment type="similarity">
    <text evidence="4">Belongs to the class-IV pyridoxal-phosphate-dependent aminotransferase family.</text>
</comment>
<dbReference type="InterPro" id="IPR001544">
    <property type="entry name" value="Aminotrans_IV"/>
</dbReference>
<evidence type="ECO:0000256" key="3">
    <source>
        <dbReference type="ARBA" id="ARBA00005072"/>
    </source>
</evidence>
<dbReference type="RefSeq" id="WP_377510406.1">
    <property type="nucleotide sequence ID" value="NZ_JBHULU010000021.1"/>
</dbReference>
<dbReference type="Proteomes" id="UP001597544">
    <property type="component" value="Unassembled WGS sequence"/>
</dbReference>
<comment type="catalytic activity">
    <reaction evidence="7">
        <text>L-isoleucine + 2-oxoglutarate = (S)-3-methyl-2-oxopentanoate + L-glutamate</text>
        <dbReference type="Rhea" id="RHEA:24801"/>
        <dbReference type="ChEBI" id="CHEBI:16810"/>
        <dbReference type="ChEBI" id="CHEBI:29985"/>
        <dbReference type="ChEBI" id="CHEBI:35146"/>
        <dbReference type="ChEBI" id="CHEBI:58045"/>
        <dbReference type="EC" id="2.6.1.42"/>
    </reaction>
</comment>
<dbReference type="Pfam" id="PF01063">
    <property type="entry name" value="Aminotran_4"/>
    <property type="match status" value="1"/>
</dbReference>
<evidence type="ECO:0000256" key="8">
    <source>
        <dbReference type="ARBA" id="ARBA00049229"/>
    </source>
</evidence>
<dbReference type="InterPro" id="IPR043131">
    <property type="entry name" value="BCAT-like_N"/>
</dbReference>
<keyword evidence="9" id="KW-0032">Aminotransferase</keyword>
<dbReference type="GO" id="GO:0008483">
    <property type="term" value="F:transaminase activity"/>
    <property type="evidence" value="ECO:0007669"/>
    <property type="project" value="UniProtKB-KW"/>
</dbReference>
<keyword evidence="10" id="KW-1185">Reference proteome</keyword>
<name>A0ABW5IQ03_9BACT</name>
<dbReference type="Gene3D" id="3.30.470.10">
    <property type="match status" value="1"/>
</dbReference>
<sequence>MAADLPLYAYLNQEFLPLKSATLHVSDLAIQRGYGVFDFIKVEGKQPLFLQNYLDRFYSSAGELNLKVPCTKQELKATIFDLVQKNDLGTSGLKMILTGGYSENGFDPVVPNLLIQQQSLTLPGKEMVENGIKVITHEYVRELPEVKTINYTMGIRLQKTVKEKGAADVLYHTNGAVSEFPRCNFFIVKQDGTVATPSQNILRGITRKNVLSLAARKFKAVEEEITLEDVLQAKEAFLTSTTKRVVPIVKVDEAVIGEGKPGEVTLSLLQDLIEFEGSYIRDSNE</sequence>
<protein>
    <recommendedName>
        <fullName evidence="5">branched-chain-amino-acid transaminase</fullName>
        <ecNumber evidence="5">2.6.1.42</ecNumber>
    </recommendedName>
</protein>
<dbReference type="InterPro" id="IPR043132">
    <property type="entry name" value="BCAT-like_C"/>
</dbReference>
<evidence type="ECO:0000313" key="10">
    <source>
        <dbReference type="Proteomes" id="UP001597544"/>
    </source>
</evidence>
<dbReference type="EMBL" id="JBHULU010000021">
    <property type="protein sequence ID" value="MFD2515518.1"/>
    <property type="molecule type" value="Genomic_DNA"/>
</dbReference>
<evidence type="ECO:0000256" key="6">
    <source>
        <dbReference type="ARBA" id="ARBA00048212"/>
    </source>
</evidence>
<evidence type="ECO:0000256" key="5">
    <source>
        <dbReference type="ARBA" id="ARBA00013053"/>
    </source>
</evidence>
<proteinExistence type="inferred from homology"/>
<organism evidence="9 10">
    <name type="scientific">Pontibacter locisalis</name>
    <dbReference type="NCBI Taxonomy" id="1719035"/>
    <lineage>
        <taxon>Bacteria</taxon>
        <taxon>Pseudomonadati</taxon>
        <taxon>Bacteroidota</taxon>
        <taxon>Cytophagia</taxon>
        <taxon>Cytophagales</taxon>
        <taxon>Hymenobacteraceae</taxon>
        <taxon>Pontibacter</taxon>
    </lineage>
</organism>
<evidence type="ECO:0000313" key="9">
    <source>
        <dbReference type="EMBL" id="MFD2515518.1"/>
    </source>
</evidence>
<comment type="pathway">
    <text evidence="1">Amino-acid biosynthesis; L-isoleucine biosynthesis; L-isoleucine from 2-oxobutanoate: step 4/4.</text>
</comment>
<dbReference type="InterPro" id="IPR036038">
    <property type="entry name" value="Aminotransferase-like"/>
</dbReference>
<comment type="pathway">
    <text evidence="2">Amino-acid biosynthesis; L-valine biosynthesis; L-valine from pyruvate: step 4/4.</text>
</comment>
<evidence type="ECO:0000256" key="7">
    <source>
        <dbReference type="ARBA" id="ARBA00048798"/>
    </source>
</evidence>
<accession>A0ABW5IQ03</accession>
<evidence type="ECO:0000256" key="4">
    <source>
        <dbReference type="ARBA" id="ARBA00009320"/>
    </source>
</evidence>
<keyword evidence="9" id="KW-0808">Transferase</keyword>
<comment type="catalytic activity">
    <reaction evidence="8">
        <text>L-leucine + 2-oxoglutarate = 4-methyl-2-oxopentanoate + L-glutamate</text>
        <dbReference type="Rhea" id="RHEA:18321"/>
        <dbReference type="ChEBI" id="CHEBI:16810"/>
        <dbReference type="ChEBI" id="CHEBI:17865"/>
        <dbReference type="ChEBI" id="CHEBI:29985"/>
        <dbReference type="ChEBI" id="CHEBI:57427"/>
        <dbReference type="EC" id="2.6.1.42"/>
    </reaction>
</comment>
<evidence type="ECO:0000256" key="1">
    <source>
        <dbReference type="ARBA" id="ARBA00004824"/>
    </source>
</evidence>
<evidence type="ECO:0000256" key="2">
    <source>
        <dbReference type="ARBA" id="ARBA00004931"/>
    </source>
</evidence>
<comment type="catalytic activity">
    <reaction evidence="6">
        <text>L-valine + 2-oxoglutarate = 3-methyl-2-oxobutanoate + L-glutamate</text>
        <dbReference type="Rhea" id="RHEA:24813"/>
        <dbReference type="ChEBI" id="CHEBI:11851"/>
        <dbReference type="ChEBI" id="CHEBI:16810"/>
        <dbReference type="ChEBI" id="CHEBI:29985"/>
        <dbReference type="ChEBI" id="CHEBI:57762"/>
        <dbReference type="EC" id="2.6.1.42"/>
    </reaction>
</comment>